<evidence type="ECO:0000313" key="3">
    <source>
        <dbReference type="Proteomes" id="UP000005324"/>
    </source>
</evidence>
<dbReference type="Proteomes" id="UP000005324">
    <property type="component" value="Unassembled WGS sequence"/>
</dbReference>
<feature type="region of interest" description="Disordered" evidence="1">
    <location>
        <begin position="108"/>
        <end position="146"/>
    </location>
</feature>
<organism evidence="2 3">
    <name type="scientific">Pseudoroseomonas cervicalis ATCC 49957</name>
    <dbReference type="NCBI Taxonomy" id="525371"/>
    <lineage>
        <taxon>Bacteria</taxon>
        <taxon>Pseudomonadati</taxon>
        <taxon>Pseudomonadota</taxon>
        <taxon>Alphaproteobacteria</taxon>
        <taxon>Acetobacterales</taxon>
        <taxon>Roseomonadaceae</taxon>
        <taxon>Roseomonas</taxon>
    </lineage>
</organism>
<accession>D5RIB6</accession>
<comment type="caution">
    <text evidence="2">The sequence shown here is derived from an EMBL/GenBank/DDBJ whole genome shotgun (WGS) entry which is preliminary data.</text>
</comment>
<gene>
    <name evidence="2" type="ORF">HMPREF0731_0826</name>
</gene>
<dbReference type="AlphaFoldDB" id="D5RIB6"/>
<dbReference type="EMBL" id="ADVL01000139">
    <property type="protein sequence ID" value="EFH12943.1"/>
    <property type="molecule type" value="Genomic_DNA"/>
</dbReference>
<keyword evidence="3" id="KW-1185">Reference proteome</keyword>
<evidence type="ECO:0000256" key="1">
    <source>
        <dbReference type="SAM" id="MobiDB-lite"/>
    </source>
</evidence>
<proteinExistence type="predicted"/>
<evidence type="ECO:0000313" key="2">
    <source>
        <dbReference type="EMBL" id="EFH12943.1"/>
    </source>
</evidence>
<protein>
    <submittedName>
        <fullName evidence="2">Uncharacterized protein</fullName>
    </submittedName>
</protein>
<reference evidence="2 3" key="1">
    <citation type="submission" date="2010-04" db="EMBL/GenBank/DDBJ databases">
        <authorList>
            <person name="Qin X."/>
            <person name="Bachman B."/>
            <person name="Battles P."/>
            <person name="Bell A."/>
            <person name="Bess C."/>
            <person name="Bickham C."/>
            <person name="Chaboub L."/>
            <person name="Chen D."/>
            <person name="Coyle M."/>
            <person name="Deiros D.R."/>
            <person name="Dinh H."/>
            <person name="Forbes L."/>
            <person name="Fowler G."/>
            <person name="Francisco L."/>
            <person name="Fu Q."/>
            <person name="Gubbala S."/>
            <person name="Hale W."/>
            <person name="Han Y."/>
            <person name="Hemphill L."/>
            <person name="Highlander S.K."/>
            <person name="Hirani K."/>
            <person name="Hogues M."/>
            <person name="Jackson L."/>
            <person name="Jakkamsetti A."/>
            <person name="Javaid M."/>
            <person name="Jiang H."/>
            <person name="Korchina V."/>
            <person name="Kovar C."/>
            <person name="Lara F."/>
            <person name="Lee S."/>
            <person name="Mata R."/>
            <person name="Mathew T."/>
            <person name="Moen C."/>
            <person name="Morales K."/>
            <person name="Munidasa M."/>
            <person name="Nazareth L."/>
            <person name="Ngo R."/>
            <person name="Nguyen L."/>
            <person name="Okwuonu G."/>
            <person name="Ongeri F."/>
            <person name="Patil S."/>
            <person name="Petrosino J."/>
            <person name="Pham C."/>
            <person name="Pham P."/>
            <person name="Pu L.-L."/>
            <person name="Puazo M."/>
            <person name="Raj R."/>
            <person name="Reid J."/>
            <person name="Rouhana J."/>
            <person name="Saada N."/>
            <person name="Shang Y."/>
            <person name="Simmons D."/>
            <person name="Thornton R."/>
            <person name="Warren J."/>
            <person name="Weissenberger G."/>
            <person name="Zhang J."/>
            <person name="Zhang L."/>
            <person name="Zhou C."/>
            <person name="Zhu D."/>
            <person name="Muzny D."/>
            <person name="Worley K."/>
            <person name="Gibbs R."/>
        </authorList>
    </citation>
    <scope>NUCLEOTIDE SEQUENCE [LARGE SCALE GENOMIC DNA]</scope>
    <source>
        <strain evidence="2 3">ATCC 49957</strain>
    </source>
</reference>
<feature type="compositionally biased region" description="Basic residues" evidence="1">
    <location>
        <begin position="133"/>
        <end position="146"/>
    </location>
</feature>
<name>D5RIB6_9PROT</name>
<sequence>MPETAWVAPPFGPQYAFLERDGVSSRSKEAHGMSLGRTILTALAVMAALVATPTFANESDNAVGDPLATPMAVTRGAMGAGGAGESQSAMGSPFARRMATTRRHLPTFEETLALTNNAPASDADGISHDGHPLSRHLRHEGRHAPP</sequence>
<dbReference type="HOGENOM" id="CLU_1776008_0_0_5"/>